<sequence>MRTRMTRTTSSRGDRDDDLVEAGSDPRAHPDRARAVLIVSSPLRQPRAASTMLNRIGAPLGVESAVMTTVLGAPGADTATVGVAAWTLRTAAAPMYGSVCSAPLALTKNSGAPGLVSRSPRTCTGEANAARHVFVGCSSERRFWVTLKSAGSALAGAGLEVFATNGRMLIPARPTVTWSSPIISPPPRRVDPPAAVTFDGSLGEVGNG</sequence>
<reference evidence="2 3" key="1">
    <citation type="submission" date="2018-05" db="EMBL/GenBank/DDBJ databases">
        <title>Evolution of GPA BGCs.</title>
        <authorList>
            <person name="Waglechner N."/>
            <person name="Wright G.D."/>
        </authorList>
    </citation>
    <scope>NUCLEOTIDE SEQUENCE [LARGE SCALE GENOMIC DNA]</scope>
    <source>
        <strain evidence="2 3">DSM 5908</strain>
    </source>
</reference>
<dbReference type="AlphaFoldDB" id="A0A428VVG1"/>
<dbReference type="Proteomes" id="UP000286716">
    <property type="component" value="Unassembled WGS sequence"/>
</dbReference>
<comment type="caution">
    <text evidence="2">The sequence shown here is derived from an EMBL/GenBank/DDBJ whole genome shotgun (WGS) entry which is preliminary data.</text>
</comment>
<evidence type="ECO:0000313" key="3">
    <source>
        <dbReference type="Proteomes" id="UP000286716"/>
    </source>
</evidence>
<organism evidence="2 3">
    <name type="scientific">Amycolatopsis balhimycina DSM 5908</name>
    <dbReference type="NCBI Taxonomy" id="1081091"/>
    <lineage>
        <taxon>Bacteria</taxon>
        <taxon>Bacillati</taxon>
        <taxon>Actinomycetota</taxon>
        <taxon>Actinomycetes</taxon>
        <taxon>Pseudonocardiales</taxon>
        <taxon>Pseudonocardiaceae</taxon>
        <taxon>Amycolatopsis</taxon>
    </lineage>
</organism>
<feature type="compositionally biased region" description="Low complexity" evidence="1">
    <location>
        <begin position="1"/>
        <end position="11"/>
    </location>
</feature>
<evidence type="ECO:0000313" key="2">
    <source>
        <dbReference type="EMBL" id="RSM34833.1"/>
    </source>
</evidence>
<gene>
    <name evidence="2" type="ORF">DMA12_46625</name>
</gene>
<protein>
    <submittedName>
        <fullName evidence="2">Uncharacterized protein</fullName>
    </submittedName>
</protein>
<accession>A0A428VVG1</accession>
<name>A0A428VVG1_AMYBA</name>
<evidence type="ECO:0000256" key="1">
    <source>
        <dbReference type="SAM" id="MobiDB-lite"/>
    </source>
</evidence>
<feature type="region of interest" description="Disordered" evidence="1">
    <location>
        <begin position="1"/>
        <end position="28"/>
    </location>
</feature>
<dbReference type="EMBL" id="QHHU01000124">
    <property type="protein sequence ID" value="RSM34833.1"/>
    <property type="molecule type" value="Genomic_DNA"/>
</dbReference>
<keyword evidence="3" id="KW-1185">Reference proteome</keyword>
<proteinExistence type="predicted"/>